<evidence type="ECO:0000256" key="1">
    <source>
        <dbReference type="ARBA" id="ARBA00022737"/>
    </source>
</evidence>
<evidence type="ECO:0000256" key="2">
    <source>
        <dbReference type="ARBA" id="ARBA00023043"/>
    </source>
</evidence>
<reference evidence="5 6" key="1">
    <citation type="submission" date="2019-09" db="EMBL/GenBank/DDBJ databases">
        <title>Draft genome of the ectomycorrhizal ascomycete Sphaerosporella brunnea.</title>
        <authorList>
            <consortium name="DOE Joint Genome Institute"/>
            <person name="Benucci G.M."/>
            <person name="Marozzi G."/>
            <person name="Antonielli L."/>
            <person name="Sanchez S."/>
            <person name="Marco P."/>
            <person name="Wang X."/>
            <person name="Falini L.B."/>
            <person name="Barry K."/>
            <person name="Haridas S."/>
            <person name="Lipzen A."/>
            <person name="Labutti K."/>
            <person name="Grigoriev I.V."/>
            <person name="Murat C."/>
            <person name="Martin F."/>
            <person name="Albertini E."/>
            <person name="Donnini D."/>
            <person name="Bonito G."/>
        </authorList>
    </citation>
    <scope>NUCLEOTIDE SEQUENCE [LARGE SCALE GENOMIC DNA]</scope>
    <source>
        <strain evidence="5 6">Sb_GMNB300</strain>
    </source>
</reference>
<evidence type="ECO:0000256" key="3">
    <source>
        <dbReference type="PROSITE-ProRule" id="PRU00023"/>
    </source>
</evidence>
<dbReference type="InterPro" id="IPR036770">
    <property type="entry name" value="Ankyrin_rpt-contain_sf"/>
</dbReference>
<dbReference type="InterPro" id="IPR002110">
    <property type="entry name" value="Ankyrin_rpt"/>
</dbReference>
<keyword evidence="2 3" id="KW-0040">ANK repeat</keyword>
<evidence type="ECO:0000256" key="4">
    <source>
        <dbReference type="SAM" id="MobiDB-lite"/>
    </source>
</evidence>
<feature type="repeat" description="ANK" evidence="3">
    <location>
        <begin position="50"/>
        <end position="72"/>
    </location>
</feature>
<dbReference type="AlphaFoldDB" id="A0A5J5ETX4"/>
<sequence>MASTGDNHDDGASPSELLIEAARRNNTDLLSEVLLKNSTAEFLNNTCDALGNTALHVAAQYGSYDILDVLLDQEGLEVDPVNKIEGDTPLHKAVFLAREHQELGLEVAELLLDAGADPRVRNKQKMKPLDVTDPRDTKLRKALVNGEYTMTAGNDLVDENDLEDDAGSEGESE</sequence>
<dbReference type="PANTHER" id="PTHR24173:SF74">
    <property type="entry name" value="ANKYRIN REPEAT DOMAIN-CONTAINING PROTEIN 16"/>
    <property type="match status" value="1"/>
</dbReference>
<name>A0A5J5ETX4_9PEZI</name>
<evidence type="ECO:0000313" key="6">
    <source>
        <dbReference type="Proteomes" id="UP000326924"/>
    </source>
</evidence>
<keyword evidence="6" id="KW-1185">Reference proteome</keyword>
<dbReference type="SMART" id="SM00248">
    <property type="entry name" value="ANK"/>
    <property type="match status" value="2"/>
</dbReference>
<feature type="repeat" description="ANK" evidence="3">
    <location>
        <begin position="85"/>
        <end position="123"/>
    </location>
</feature>
<gene>
    <name evidence="5" type="ORF">FN846DRAFT_891590</name>
</gene>
<dbReference type="Gene3D" id="1.25.40.20">
    <property type="entry name" value="Ankyrin repeat-containing domain"/>
    <property type="match status" value="1"/>
</dbReference>
<dbReference type="SUPFAM" id="SSF48403">
    <property type="entry name" value="Ankyrin repeat"/>
    <property type="match status" value="1"/>
</dbReference>
<dbReference type="FunCoup" id="A0A5J5ETX4">
    <property type="interactions" value="23"/>
</dbReference>
<dbReference type="PROSITE" id="PS50297">
    <property type="entry name" value="ANK_REP_REGION"/>
    <property type="match status" value="2"/>
</dbReference>
<evidence type="ECO:0000313" key="5">
    <source>
        <dbReference type="EMBL" id="KAA8902080.1"/>
    </source>
</evidence>
<feature type="compositionally biased region" description="Acidic residues" evidence="4">
    <location>
        <begin position="156"/>
        <end position="173"/>
    </location>
</feature>
<dbReference type="InParanoid" id="A0A5J5ETX4"/>
<dbReference type="Pfam" id="PF12796">
    <property type="entry name" value="Ank_2"/>
    <property type="match status" value="1"/>
</dbReference>
<feature type="region of interest" description="Disordered" evidence="4">
    <location>
        <begin position="150"/>
        <end position="173"/>
    </location>
</feature>
<comment type="caution">
    <text evidence="5">The sequence shown here is derived from an EMBL/GenBank/DDBJ whole genome shotgun (WGS) entry which is preliminary data.</text>
</comment>
<organism evidence="5 6">
    <name type="scientific">Sphaerosporella brunnea</name>
    <dbReference type="NCBI Taxonomy" id="1250544"/>
    <lineage>
        <taxon>Eukaryota</taxon>
        <taxon>Fungi</taxon>
        <taxon>Dikarya</taxon>
        <taxon>Ascomycota</taxon>
        <taxon>Pezizomycotina</taxon>
        <taxon>Pezizomycetes</taxon>
        <taxon>Pezizales</taxon>
        <taxon>Pyronemataceae</taxon>
        <taxon>Sphaerosporella</taxon>
    </lineage>
</organism>
<dbReference type="EMBL" id="VXIS01000136">
    <property type="protein sequence ID" value="KAA8902080.1"/>
    <property type="molecule type" value="Genomic_DNA"/>
</dbReference>
<dbReference type="PROSITE" id="PS50088">
    <property type="entry name" value="ANK_REPEAT"/>
    <property type="match status" value="2"/>
</dbReference>
<dbReference type="PANTHER" id="PTHR24173">
    <property type="entry name" value="ANKYRIN REPEAT CONTAINING"/>
    <property type="match status" value="1"/>
</dbReference>
<accession>A0A5J5ETX4</accession>
<dbReference type="OrthoDB" id="9995210at2759"/>
<protein>
    <submittedName>
        <fullName evidence="5">Ankyrin repeat-containing domain protein</fullName>
    </submittedName>
</protein>
<dbReference type="PRINTS" id="PR01415">
    <property type="entry name" value="ANKYRIN"/>
</dbReference>
<keyword evidence="1" id="KW-0677">Repeat</keyword>
<dbReference type="Proteomes" id="UP000326924">
    <property type="component" value="Unassembled WGS sequence"/>
</dbReference>
<proteinExistence type="predicted"/>